<evidence type="ECO:0000313" key="3">
    <source>
        <dbReference type="EMBL" id="CEM01826.1"/>
    </source>
</evidence>
<dbReference type="AlphaFoldDB" id="A0A0G4EUW7"/>
<evidence type="ECO:0000313" key="4">
    <source>
        <dbReference type="Proteomes" id="UP000041254"/>
    </source>
</evidence>
<accession>A0A0G4EUW7</accession>
<gene>
    <name evidence="3" type="ORF">Vbra_13292</name>
</gene>
<reference evidence="3 4" key="1">
    <citation type="submission" date="2014-11" db="EMBL/GenBank/DDBJ databases">
        <authorList>
            <person name="Zhu J."/>
            <person name="Qi W."/>
            <person name="Song R."/>
        </authorList>
    </citation>
    <scope>NUCLEOTIDE SEQUENCE [LARGE SCALE GENOMIC DNA]</scope>
</reference>
<organism evidence="3 4">
    <name type="scientific">Vitrella brassicaformis (strain CCMP3155)</name>
    <dbReference type="NCBI Taxonomy" id="1169540"/>
    <lineage>
        <taxon>Eukaryota</taxon>
        <taxon>Sar</taxon>
        <taxon>Alveolata</taxon>
        <taxon>Colpodellida</taxon>
        <taxon>Vitrellaceae</taxon>
        <taxon>Vitrella</taxon>
    </lineage>
</organism>
<protein>
    <submittedName>
        <fullName evidence="3">Uncharacterized protein</fullName>
    </submittedName>
</protein>
<dbReference type="EMBL" id="CDMY01000311">
    <property type="protein sequence ID" value="CEM01826.1"/>
    <property type="molecule type" value="Genomic_DNA"/>
</dbReference>
<sequence>MKRTALCFVLAVILATPGAGAEFDRAREGVLSLVQQQVEMGRSMMAGAAAMNQMSLKMHEAANEMARTMRETSLVMGQTAEEMGKIALETIDSAERQMMNLMAKTRADATDSDHQPIVYAATAAAAAAAAWQRQKEEQRQQELAAKEAQRRRQKLAAERAKAPEPGSDQEPCIDKGHLCPAGDFMGPDGEFKECGRGTDLGEGKVQTCYCWGPNRCGPGKPHKLRDIS</sequence>
<dbReference type="Proteomes" id="UP000041254">
    <property type="component" value="Unassembled WGS sequence"/>
</dbReference>
<evidence type="ECO:0000256" key="1">
    <source>
        <dbReference type="SAM" id="MobiDB-lite"/>
    </source>
</evidence>
<name>A0A0G4EUW7_VITBC</name>
<keyword evidence="4" id="KW-1185">Reference proteome</keyword>
<evidence type="ECO:0000256" key="2">
    <source>
        <dbReference type="SAM" id="SignalP"/>
    </source>
</evidence>
<feature type="signal peptide" evidence="2">
    <location>
        <begin position="1"/>
        <end position="20"/>
    </location>
</feature>
<dbReference type="InParanoid" id="A0A0G4EUW7"/>
<feature type="region of interest" description="Disordered" evidence="1">
    <location>
        <begin position="136"/>
        <end position="174"/>
    </location>
</feature>
<dbReference type="VEuPathDB" id="CryptoDB:Vbra_13292"/>
<proteinExistence type="predicted"/>
<keyword evidence="2" id="KW-0732">Signal</keyword>
<feature type="compositionally biased region" description="Basic and acidic residues" evidence="1">
    <location>
        <begin position="136"/>
        <end position="162"/>
    </location>
</feature>
<feature type="chain" id="PRO_5005187661" evidence="2">
    <location>
        <begin position="21"/>
        <end position="228"/>
    </location>
</feature>